<dbReference type="PANTHER" id="PTHR18964:SF149">
    <property type="entry name" value="BIFUNCTIONAL UDP-N-ACETYLGLUCOSAMINE 2-EPIMERASE_N-ACETYLMANNOSAMINE KINASE"/>
    <property type="match status" value="1"/>
</dbReference>
<dbReference type="InterPro" id="IPR043129">
    <property type="entry name" value="ATPase_NBD"/>
</dbReference>
<dbReference type="InterPro" id="IPR036390">
    <property type="entry name" value="WH_DNA-bd_sf"/>
</dbReference>
<gene>
    <name evidence="4" type="ORF">ACFOGI_03795</name>
</gene>
<dbReference type="SUPFAM" id="SSF53067">
    <property type="entry name" value="Actin-like ATPase domain"/>
    <property type="match status" value="1"/>
</dbReference>
<keyword evidence="5" id="KW-1185">Reference proteome</keyword>
<name>A0ABV7CSP1_9BACI</name>
<evidence type="ECO:0000256" key="2">
    <source>
        <dbReference type="ARBA" id="ARBA00006479"/>
    </source>
</evidence>
<dbReference type="EMBL" id="JBHRSA010000009">
    <property type="protein sequence ID" value="MFC3039361.1"/>
    <property type="molecule type" value="Genomic_DNA"/>
</dbReference>
<dbReference type="Proteomes" id="UP001595279">
    <property type="component" value="Unassembled WGS sequence"/>
</dbReference>
<organism evidence="4 5">
    <name type="scientific">Virgibacillus xinjiangensis</name>
    <dbReference type="NCBI Taxonomy" id="393090"/>
    <lineage>
        <taxon>Bacteria</taxon>
        <taxon>Bacillati</taxon>
        <taxon>Bacillota</taxon>
        <taxon>Bacilli</taxon>
        <taxon>Bacillales</taxon>
        <taxon>Bacillaceae</taxon>
        <taxon>Virgibacillus</taxon>
    </lineage>
</organism>
<evidence type="ECO:0000256" key="3">
    <source>
        <dbReference type="ARBA" id="ARBA00022629"/>
    </source>
</evidence>
<dbReference type="CDD" id="cd24077">
    <property type="entry name" value="ASKHA_ATPase_ROK_SaXylR-like"/>
    <property type="match status" value="1"/>
</dbReference>
<dbReference type="Gene3D" id="3.30.420.40">
    <property type="match status" value="2"/>
</dbReference>
<accession>A0ABV7CSP1</accession>
<dbReference type="InterPro" id="IPR036388">
    <property type="entry name" value="WH-like_DNA-bd_sf"/>
</dbReference>
<dbReference type="Pfam" id="PF00480">
    <property type="entry name" value="ROK"/>
    <property type="match status" value="1"/>
</dbReference>
<evidence type="ECO:0000256" key="1">
    <source>
        <dbReference type="ARBA" id="ARBA00002486"/>
    </source>
</evidence>
<comment type="caution">
    <text evidence="4">The sequence shown here is derived from an EMBL/GenBank/DDBJ whole genome shotgun (WGS) entry which is preliminary data.</text>
</comment>
<dbReference type="PANTHER" id="PTHR18964">
    <property type="entry name" value="ROK (REPRESSOR, ORF, KINASE) FAMILY"/>
    <property type="match status" value="1"/>
</dbReference>
<protein>
    <submittedName>
        <fullName evidence="4">ROK family protein</fullName>
    </submittedName>
</protein>
<dbReference type="PROSITE" id="PS01125">
    <property type="entry name" value="ROK"/>
    <property type="match status" value="1"/>
</dbReference>
<keyword evidence="3" id="KW-0859">Xylose metabolism</keyword>
<dbReference type="SUPFAM" id="SSF46785">
    <property type="entry name" value="Winged helix' DNA-binding domain"/>
    <property type="match status" value="1"/>
</dbReference>
<dbReference type="InterPro" id="IPR000600">
    <property type="entry name" value="ROK"/>
</dbReference>
<evidence type="ECO:0000313" key="5">
    <source>
        <dbReference type="Proteomes" id="UP001595279"/>
    </source>
</evidence>
<dbReference type="RefSeq" id="WP_390268647.1">
    <property type="nucleotide sequence ID" value="NZ_JBHRSA010000009.1"/>
</dbReference>
<comment type="function">
    <text evidence="1">Transcriptional repressor of xylose-utilizing enzymes.</text>
</comment>
<proteinExistence type="inferred from homology"/>
<keyword evidence="3" id="KW-0119">Carbohydrate metabolism</keyword>
<dbReference type="InterPro" id="IPR049874">
    <property type="entry name" value="ROK_cs"/>
</dbReference>
<dbReference type="Gene3D" id="1.10.10.10">
    <property type="entry name" value="Winged helix-like DNA-binding domain superfamily/Winged helix DNA-binding domain"/>
    <property type="match status" value="1"/>
</dbReference>
<comment type="similarity">
    <text evidence="2">Belongs to the ROK (NagC/XylR) family.</text>
</comment>
<evidence type="ECO:0000313" key="4">
    <source>
        <dbReference type="EMBL" id="MFC3039361.1"/>
    </source>
</evidence>
<sequence>MSTGDGAYIKKLNRSIILERIIEYGMISRADLSKITGLNKATISVQVADLLEEELLYETRQEHHTVGRRPIMLAINQQAAYVLGFDLDYKKIHFSLSDLLGNPVKTGVMELDTINYEEIVQILEDKIRSLHEECKSSKYGLVSVMIGVHGTVNKDEHIYFVPKYQWHHKNLKEDLEKRLGLIVNVENNANLSVYAERVYKHQKSDNLLTIILSSGIGAGMMLEGEIQKGYHGYAGEMGHMILSPGGEPCSCGNLGCWEKYNSEPALFARLSEELGGATLTYDDLQQLLKTEDETAVKQMGSFLFHLAIGLNNIINLYNPETIVLNSKVLESTPNAIEEIEANLHSSVSQYREIVLSNLGDQACVMGACALAIKHFLKVPKLLLDLPEEPQLYMEETKPV</sequence>
<reference evidence="5" key="1">
    <citation type="journal article" date="2019" name="Int. J. Syst. Evol. Microbiol.">
        <title>The Global Catalogue of Microorganisms (GCM) 10K type strain sequencing project: providing services to taxonomists for standard genome sequencing and annotation.</title>
        <authorList>
            <consortium name="The Broad Institute Genomics Platform"/>
            <consortium name="The Broad Institute Genome Sequencing Center for Infectious Disease"/>
            <person name="Wu L."/>
            <person name="Ma J."/>
        </authorList>
    </citation>
    <scope>NUCLEOTIDE SEQUENCE [LARGE SCALE GENOMIC DNA]</scope>
    <source>
        <strain evidence="5">KCTC 13128</strain>
    </source>
</reference>